<evidence type="ECO:0000256" key="1">
    <source>
        <dbReference type="SAM" id="Phobius"/>
    </source>
</evidence>
<sequence length="95" mass="11007">MSRFDRFWIGLMAGLLLPLLFGWLFLTSVYHGEMTAGHILQFMTGSSMIVKFMFIAILPDMFLVFLLNTWELWRMCRGVFVALFLYVAACVPFVV</sequence>
<dbReference type="Proteomes" id="UP000712007">
    <property type="component" value="Unassembled WGS sequence"/>
</dbReference>
<evidence type="ECO:0000313" key="3">
    <source>
        <dbReference type="Proteomes" id="UP000712007"/>
    </source>
</evidence>
<reference evidence="2" key="2">
    <citation type="journal article" date="2021" name="PeerJ">
        <title>Extensive microbial diversity within the chicken gut microbiome revealed by metagenomics and culture.</title>
        <authorList>
            <person name="Gilroy R."/>
            <person name="Ravi A."/>
            <person name="Getino M."/>
            <person name="Pursley I."/>
            <person name="Horton D.L."/>
            <person name="Alikhan N.F."/>
            <person name="Baker D."/>
            <person name="Gharbi K."/>
            <person name="Hall N."/>
            <person name="Watson M."/>
            <person name="Adriaenssens E.M."/>
            <person name="Foster-Nyarko E."/>
            <person name="Jarju S."/>
            <person name="Secka A."/>
            <person name="Antonio M."/>
            <person name="Oren A."/>
            <person name="Chaudhuri R.R."/>
            <person name="La Ragione R."/>
            <person name="Hildebrand F."/>
            <person name="Pallen M.J."/>
        </authorList>
    </citation>
    <scope>NUCLEOTIDE SEQUENCE</scope>
    <source>
        <strain evidence="2">3924</strain>
    </source>
</reference>
<proteinExistence type="predicted"/>
<keyword evidence="1" id="KW-0472">Membrane</keyword>
<organism evidence="2 3">
    <name type="scientific">Candidatus Aphodosoma intestinipullorum</name>
    <dbReference type="NCBI Taxonomy" id="2840674"/>
    <lineage>
        <taxon>Bacteria</taxon>
        <taxon>Pseudomonadati</taxon>
        <taxon>Bacteroidota</taxon>
        <taxon>Bacteroidia</taxon>
        <taxon>Bacteroidales</taxon>
        <taxon>Candidatus Aphodosoma</taxon>
    </lineage>
</organism>
<protein>
    <submittedName>
        <fullName evidence="2">Uncharacterized protein</fullName>
    </submittedName>
</protein>
<feature type="transmembrane region" description="Helical" evidence="1">
    <location>
        <begin position="75"/>
        <end position="94"/>
    </location>
</feature>
<accession>A0A940DLG5</accession>
<feature type="transmembrane region" description="Helical" evidence="1">
    <location>
        <begin position="46"/>
        <end position="68"/>
    </location>
</feature>
<feature type="transmembrane region" description="Helical" evidence="1">
    <location>
        <begin position="7"/>
        <end position="26"/>
    </location>
</feature>
<name>A0A940DLG5_9BACT</name>
<reference evidence="2" key="1">
    <citation type="submission" date="2020-10" db="EMBL/GenBank/DDBJ databases">
        <authorList>
            <person name="Gilroy R."/>
        </authorList>
    </citation>
    <scope>NUCLEOTIDE SEQUENCE</scope>
    <source>
        <strain evidence="2">3924</strain>
    </source>
</reference>
<keyword evidence="1" id="KW-1133">Transmembrane helix</keyword>
<dbReference type="AlphaFoldDB" id="A0A940DLG5"/>
<evidence type="ECO:0000313" key="2">
    <source>
        <dbReference type="EMBL" id="MBO8440695.1"/>
    </source>
</evidence>
<keyword evidence="1" id="KW-0812">Transmembrane</keyword>
<comment type="caution">
    <text evidence="2">The sequence shown here is derived from an EMBL/GenBank/DDBJ whole genome shotgun (WGS) entry which is preliminary data.</text>
</comment>
<gene>
    <name evidence="2" type="ORF">IAC51_08625</name>
</gene>
<dbReference type="EMBL" id="JADIMV010000145">
    <property type="protein sequence ID" value="MBO8440695.1"/>
    <property type="molecule type" value="Genomic_DNA"/>
</dbReference>